<sequence>MIEQAETDVTSSTNTNDLEFAAPEKQKARAFLRERFLRVLTGIAGKQAEFYLHENTRVSGEFRGCDVECSEIFVKDLKTPMGTIPEAILRSGDIIYLDISDINIDQ</sequence>
<dbReference type="PANTHER" id="PTHR14679">
    <property type="entry name" value="GEM-ASSOCIATED PROTEIN 7"/>
    <property type="match status" value="1"/>
</dbReference>
<reference evidence="1" key="1">
    <citation type="submission" date="2024-04" db="EMBL/GenBank/DDBJ databases">
        <authorList>
            <consortium name="Molecular Ecology Group"/>
        </authorList>
    </citation>
    <scope>NUCLEOTIDE SEQUENCE</scope>
</reference>
<evidence type="ECO:0000313" key="2">
    <source>
        <dbReference type="Proteomes" id="UP001497644"/>
    </source>
</evidence>
<dbReference type="GO" id="GO:0034719">
    <property type="term" value="C:SMN-Sm protein complex"/>
    <property type="evidence" value="ECO:0007669"/>
    <property type="project" value="InterPro"/>
</dbReference>
<dbReference type="EMBL" id="OZ034825">
    <property type="protein sequence ID" value="CAL1679959.1"/>
    <property type="molecule type" value="Genomic_DNA"/>
</dbReference>
<dbReference type="PANTHER" id="PTHR14679:SF1">
    <property type="entry name" value="GEM-ASSOCIATED PROTEIN 7"/>
    <property type="match status" value="1"/>
</dbReference>
<dbReference type="InterPro" id="IPR020338">
    <property type="entry name" value="SMN_gemin7"/>
</dbReference>
<protein>
    <recommendedName>
        <fullName evidence="3">Gem-associated protein 7</fullName>
    </recommendedName>
</protein>
<gene>
    <name evidence="1" type="ORF">LPLAT_LOCUS6059</name>
</gene>
<evidence type="ECO:0000313" key="1">
    <source>
        <dbReference type="EMBL" id="CAL1679959.1"/>
    </source>
</evidence>
<dbReference type="Gene3D" id="2.30.30.100">
    <property type="match status" value="1"/>
</dbReference>
<dbReference type="Proteomes" id="UP001497644">
    <property type="component" value="Chromosome 2"/>
</dbReference>
<keyword evidence="2" id="KW-1185">Reference proteome</keyword>
<accession>A0AAV2NII7</accession>
<name>A0AAV2NII7_9HYME</name>
<evidence type="ECO:0008006" key="3">
    <source>
        <dbReference type="Google" id="ProtNLM"/>
    </source>
</evidence>
<dbReference type="Pfam" id="PF11095">
    <property type="entry name" value="Gemin7"/>
    <property type="match status" value="1"/>
</dbReference>
<dbReference type="AlphaFoldDB" id="A0AAV2NII7"/>
<dbReference type="GO" id="GO:0000387">
    <property type="term" value="P:spliceosomal snRNP assembly"/>
    <property type="evidence" value="ECO:0007669"/>
    <property type="project" value="TreeGrafter"/>
</dbReference>
<organism evidence="1 2">
    <name type="scientific">Lasius platythorax</name>
    <dbReference type="NCBI Taxonomy" id="488582"/>
    <lineage>
        <taxon>Eukaryota</taxon>
        <taxon>Metazoa</taxon>
        <taxon>Ecdysozoa</taxon>
        <taxon>Arthropoda</taxon>
        <taxon>Hexapoda</taxon>
        <taxon>Insecta</taxon>
        <taxon>Pterygota</taxon>
        <taxon>Neoptera</taxon>
        <taxon>Endopterygota</taxon>
        <taxon>Hymenoptera</taxon>
        <taxon>Apocrita</taxon>
        <taxon>Aculeata</taxon>
        <taxon>Formicoidea</taxon>
        <taxon>Formicidae</taxon>
        <taxon>Formicinae</taxon>
        <taxon>Lasius</taxon>
        <taxon>Lasius</taxon>
    </lineage>
</organism>
<proteinExistence type="predicted"/>
<dbReference type="CDD" id="cd11677">
    <property type="entry name" value="Gemin7"/>
    <property type="match status" value="1"/>
</dbReference>